<keyword evidence="8 12" id="KW-1133">Transmembrane helix</keyword>
<protein>
    <submittedName>
        <fullName evidence="15">Multidrug-resistance like protein 1 isoform i</fullName>
    </submittedName>
</protein>
<accession>A0A9Q0LSH5</accession>
<dbReference type="SUPFAM" id="SSF52540">
    <property type="entry name" value="P-loop containing nucleoside triphosphate hydrolases"/>
    <property type="match status" value="2"/>
</dbReference>
<dbReference type="GO" id="GO:0016887">
    <property type="term" value="F:ATP hydrolysis activity"/>
    <property type="evidence" value="ECO:0007669"/>
    <property type="project" value="InterPro"/>
</dbReference>
<dbReference type="OMA" id="YVQFNET"/>
<keyword evidence="4 12" id="KW-0812">Transmembrane</keyword>
<dbReference type="InterPro" id="IPR003439">
    <property type="entry name" value="ABC_transporter-like_ATP-bd"/>
</dbReference>
<comment type="subcellular location">
    <subcellularLocation>
        <location evidence="1">Membrane</location>
        <topology evidence="1">Multi-pass membrane protein</topology>
    </subcellularLocation>
</comment>
<evidence type="ECO:0000259" key="13">
    <source>
        <dbReference type="PROSITE" id="PS50893"/>
    </source>
</evidence>
<dbReference type="CDD" id="cd18579">
    <property type="entry name" value="ABC_6TM_ABCC_D1"/>
    <property type="match status" value="1"/>
</dbReference>
<keyword evidence="9 12" id="KW-0472">Membrane</keyword>
<dbReference type="GO" id="GO:0016020">
    <property type="term" value="C:membrane"/>
    <property type="evidence" value="ECO:0007669"/>
    <property type="project" value="UniProtKB-SubCell"/>
</dbReference>
<evidence type="ECO:0000259" key="14">
    <source>
        <dbReference type="PROSITE" id="PS50929"/>
    </source>
</evidence>
<feature type="domain" description="ABC transporter" evidence="13">
    <location>
        <begin position="496"/>
        <end position="725"/>
    </location>
</feature>
<evidence type="ECO:0000256" key="11">
    <source>
        <dbReference type="SAM" id="MobiDB-lite"/>
    </source>
</evidence>
<comment type="caution">
    <text evidence="15">The sequence shown here is derived from an EMBL/GenBank/DDBJ whole genome shotgun (WGS) entry which is preliminary data.</text>
</comment>
<evidence type="ECO:0000256" key="3">
    <source>
        <dbReference type="ARBA" id="ARBA00022448"/>
    </source>
</evidence>
<dbReference type="Gene3D" id="3.40.50.300">
    <property type="entry name" value="P-loop containing nucleotide triphosphate hydrolases"/>
    <property type="match status" value="2"/>
</dbReference>
<feature type="compositionally biased region" description="Basic and acidic residues" evidence="11">
    <location>
        <begin position="172"/>
        <end position="181"/>
    </location>
</feature>
<keyword evidence="6" id="KW-0547">Nucleotide-binding</keyword>
<evidence type="ECO:0000313" key="16">
    <source>
        <dbReference type="Proteomes" id="UP001149090"/>
    </source>
</evidence>
<evidence type="ECO:0000256" key="12">
    <source>
        <dbReference type="SAM" id="Phobius"/>
    </source>
</evidence>
<gene>
    <name evidence="15" type="ORF">M0811_06238</name>
</gene>
<feature type="transmembrane region" description="Helical" evidence="12">
    <location>
        <begin position="116"/>
        <end position="137"/>
    </location>
</feature>
<dbReference type="CDD" id="cd03250">
    <property type="entry name" value="ABCC_MRP_domain1"/>
    <property type="match status" value="1"/>
</dbReference>
<feature type="transmembrane region" description="Helical" evidence="12">
    <location>
        <begin position="86"/>
        <end position="104"/>
    </location>
</feature>
<sequence length="1411" mass="162444">MEKNEELKANIFSRLTFSWFTKLINLSSKKQLQEKDLFKIRPQDNSTFLSSKLELVWNSLKPNQNLWKCIRKFYGKSFLISGIPRLMYDTTVLLIPILLQQVIRYFETRKMKDSQAITYITLLFVVSVLGTFSLNIYSDLIIKVGYRVRQGLSCLVYRKLLLLNPKVASQKKQNEEIEKNPKSSSSSSSSNIKNDSQIVMSEEILEEDQFFDIEFDIKSGQFLQRNKNKEKSKKKKEKKKKTKKKNKDKSKKGIDSSPNPLNIITNDVSKIQEAIFSLHLFWSTLIQIIVSVIFLSKILGWSALIGLSLVLISIPINSLFMKKLIKISGSILQQADSRIKFINELIQGIRTLKLYGWEKYFKNKITNVRKKELKFLKSNLLWSALYRLLWDTLPLTSTLVSFVVYSLAGNKLTAEKIFTSIAWFSILQSQLSMLPMLVILLANYRVSFKRIEVFLLQQEIPKEIIDRNIQRISSGNESIVKIINGNFSWKNNQKSAQEMNTGQWIPLDPFPQEKQTSTLFNINATIKSHELTMIVGPVGSGKSSFLSAILGEIPRNSGSVFVSGSIAFVPQTPWILNGTLKENIIFTSELDEERYRKTLEMCDLIEDLKALPVKDLTEIGEKGVNISGGQKQRISLARAVYQNSDIYLMDDPLSSVDVHVGAHLFNNAILGNFLQNKTRILVTNQLQFLPYSDYIIVLNQGTIVQQGKYSELISNGFDFSKLIEVENQNDENNQNQNNENNQNNQNNQNQNLSELLSSDSDNLFQTITISENDQSKKDSLVIDSEWEEITKKNFNSKELIDDKNNFLLEKEKLEKQKDYELIQEEKREIGKVKWKYYRYYIKSAGGCYLIFWLLSALILTQGFTVSSSYWLAIWSDGKLFQGKSKNFYILVYLLIGFCVLLFTFSGLVIALFGSIKASRKIHTKLLENISKAPIKFFDKTPTGRIINRFSKDIMDLDLSISSFFTYFITQILVLISIFAIIVSVTYYFLIPLVFIFLIYYRILMRFRKTSREIRRIQSISMSPVYNNFSETLDGLSSIRAYMAQNHFIQRNDQRLNSNIQATYNDYMSQRWLSIRIELISSFIVLLVSFLVFFNRNSIKPTYAALSITYCLQISSSLNWIIKYGALLEQYMNSIERIAEFSQIESEQSSLDNSKILVSSDWPQYGKILFENVSMKYRPNLPDVLKDISVEFESGEKVGIVGRTGCGKTSLALCLFRIVNPYKGSILIDGIDISKIKISKLRHKLSIIPQDVIIFSGTVRENLDPFKKYTDLQIWEILSLVNLTEKIRTLPFQLSTEISEENSYFSTGEKQLICLARILLKNSKIILLDEATAFIDQETDKIIQQRIKSHFKNSTVITIAHRLNTILDSNRILCLKKGQVVEFDTPDNLLKNRDGLFSEFVEEDHLIQSNKI</sequence>
<feature type="transmembrane region" description="Helical" evidence="12">
    <location>
        <begin position="1076"/>
        <end position="1095"/>
    </location>
</feature>
<dbReference type="CDD" id="cd18580">
    <property type="entry name" value="ABC_6TM_ABCC_D2"/>
    <property type="match status" value="1"/>
</dbReference>
<dbReference type="Gene3D" id="1.20.1560.10">
    <property type="entry name" value="ABC transporter type 1, transmembrane domain"/>
    <property type="match status" value="2"/>
</dbReference>
<feature type="transmembrane region" description="Helical" evidence="12">
    <location>
        <begin position="887"/>
        <end position="912"/>
    </location>
</feature>
<dbReference type="GO" id="GO:0005524">
    <property type="term" value="F:ATP binding"/>
    <property type="evidence" value="ECO:0007669"/>
    <property type="project" value="UniProtKB-KW"/>
</dbReference>
<dbReference type="InterPro" id="IPR027417">
    <property type="entry name" value="P-loop_NTPase"/>
</dbReference>
<dbReference type="InterPro" id="IPR036640">
    <property type="entry name" value="ABC1_TM_sf"/>
</dbReference>
<evidence type="ECO:0000313" key="15">
    <source>
        <dbReference type="EMBL" id="KAJ5076658.1"/>
    </source>
</evidence>
<dbReference type="Pfam" id="PF00664">
    <property type="entry name" value="ABC_membrane"/>
    <property type="match status" value="2"/>
</dbReference>
<dbReference type="Pfam" id="PF00005">
    <property type="entry name" value="ABC_tran"/>
    <property type="match status" value="2"/>
</dbReference>
<dbReference type="InterPro" id="IPR011527">
    <property type="entry name" value="ABC1_TM_dom"/>
</dbReference>
<dbReference type="PANTHER" id="PTHR24223:SF456">
    <property type="entry name" value="MULTIDRUG RESISTANCE-ASSOCIATED PROTEIN LETHAL(2)03659"/>
    <property type="match status" value="1"/>
</dbReference>
<feature type="domain" description="ABC transmembrane type-1" evidence="14">
    <location>
        <begin position="851"/>
        <end position="1129"/>
    </location>
</feature>
<dbReference type="EMBL" id="JAPDFW010000060">
    <property type="protein sequence ID" value="KAJ5076658.1"/>
    <property type="molecule type" value="Genomic_DNA"/>
</dbReference>
<feature type="domain" description="ABC transporter" evidence="13">
    <location>
        <begin position="1167"/>
        <end position="1401"/>
    </location>
</feature>
<dbReference type="InterPro" id="IPR017871">
    <property type="entry name" value="ABC_transporter-like_CS"/>
</dbReference>
<dbReference type="GO" id="GO:0140359">
    <property type="term" value="F:ABC-type transporter activity"/>
    <property type="evidence" value="ECO:0007669"/>
    <property type="project" value="InterPro"/>
</dbReference>
<feature type="transmembrane region" description="Helical" evidence="12">
    <location>
        <begin position="848"/>
        <end position="872"/>
    </location>
</feature>
<keyword evidence="7" id="KW-0067">ATP-binding</keyword>
<feature type="domain" description="ABC transmembrane type-1" evidence="14">
    <location>
        <begin position="93"/>
        <end position="443"/>
    </location>
</feature>
<dbReference type="SMART" id="SM00382">
    <property type="entry name" value="AAA"/>
    <property type="match status" value="2"/>
</dbReference>
<organism evidence="15 16">
    <name type="scientific">Anaeramoeba ignava</name>
    <name type="common">Anaerobic marine amoeba</name>
    <dbReference type="NCBI Taxonomy" id="1746090"/>
    <lineage>
        <taxon>Eukaryota</taxon>
        <taxon>Metamonada</taxon>
        <taxon>Anaeramoebidae</taxon>
        <taxon>Anaeramoeba</taxon>
    </lineage>
</organism>
<dbReference type="OrthoDB" id="6500128at2759"/>
<feature type="transmembrane region" description="Helical" evidence="12">
    <location>
        <begin position="384"/>
        <end position="408"/>
    </location>
</feature>
<evidence type="ECO:0000256" key="1">
    <source>
        <dbReference type="ARBA" id="ARBA00004141"/>
    </source>
</evidence>
<keyword evidence="5" id="KW-0677">Repeat</keyword>
<dbReference type="FunFam" id="3.40.50.300:FF:000997">
    <property type="entry name" value="Multidrug resistance-associated protein 1"/>
    <property type="match status" value="1"/>
</dbReference>
<dbReference type="FunFam" id="1.20.1560.10:FF:000010">
    <property type="entry name" value="Multidrug resistance-associated ABC transporter"/>
    <property type="match status" value="1"/>
</dbReference>
<proteinExistence type="inferred from homology"/>
<feature type="compositionally biased region" description="Basic residues" evidence="11">
    <location>
        <begin position="226"/>
        <end position="250"/>
    </location>
</feature>
<dbReference type="InterPro" id="IPR050173">
    <property type="entry name" value="ABC_transporter_C-like"/>
</dbReference>
<feature type="transmembrane region" description="Helical" evidence="12">
    <location>
        <begin position="274"/>
        <end position="295"/>
    </location>
</feature>
<feature type="transmembrane region" description="Helical" evidence="12">
    <location>
        <begin position="420"/>
        <end position="442"/>
    </location>
</feature>
<keyword evidence="3" id="KW-0813">Transport</keyword>
<reference evidence="15" key="1">
    <citation type="submission" date="2022-10" db="EMBL/GenBank/DDBJ databases">
        <title>Novel sulphate-reducing endosymbionts in the free-living metamonad Anaeramoeba.</title>
        <authorList>
            <person name="Jerlstrom-Hultqvist J."/>
            <person name="Cepicka I."/>
            <person name="Gallot-Lavallee L."/>
            <person name="Salas-Leiva D."/>
            <person name="Curtis B.A."/>
            <person name="Zahonova K."/>
            <person name="Pipaliya S."/>
            <person name="Dacks J."/>
            <person name="Roger A.J."/>
        </authorList>
    </citation>
    <scope>NUCLEOTIDE SEQUENCE</scope>
    <source>
        <strain evidence="15">BMAN</strain>
    </source>
</reference>
<evidence type="ECO:0000256" key="4">
    <source>
        <dbReference type="ARBA" id="ARBA00022692"/>
    </source>
</evidence>
<keyword evidence="16" id="KW-1185">Reference proteome</keyword>
<keyword evidence="10" id="KW-0175">Coiled coil</keyword>
<dbReference type="InterPro" id="IPR003593">
    <property type="entry name" value="AAA+_ATPase"/>
</dbReference>
<evidence type="ECO:0000256" key="6">
    <source>
        <dbReference type="ARBA" id="ARBA00022741"/>
    </source>
</evidence>
<dbReference type="InterPro" id="IPR044746">
    <property type="entry name" value="ABCC_6TM_D1"/>
</dbReference>
<dbReference type="PROSITE" id="PS50893">
    <property type="entry name" value="ABC_TRANSPORTER_2"/>
    <property type="match status" value="2"/>
</dbReference>
<evidence type="ECO:0000256" key="10">
    <source>
        <dbReference type="SAM" id="Coils"/>
    </source>
</evidence>
<feature type="region of interest" description="Disordered" evidence="11">
    <location>
        <begin position="226"/>
        <end position="258"/>
    </location>
</feature>
<feature type="transmembrane region" description="Helical" evidence="12">
    <location>
        <begin position="986"/>
        <end position="1004"/>
    </location>
</feature>
<evidence type="ECO:0000256" key="7">
    <source>
        <dbReference type="ARBA" id="ARBA00022840"/>
    </source>
</evidence>
<evidence type="ECO:0000256" key="2">
    <source>
        <dbReference type="ARBA" id="ARBA00009726"/>
    </source>
</evidence>
<feature type="transmembrane region" description="Helical" evidence="12">
    <location>
        <begin position="958"/>
        <end position="980"/>
    </location>
</feature>
<feature type="transmembrane region" description="Helical" evidence="12">
    <location>
        <begin position="301"/>
        <end position="320"/>
    </location>
</feature>
<dbReference type="PROSITE" id="PS50929">
    <property type="entry name" value="ABC_TM1F"/>
    <property type="match status" value="2"/>
</dbReference>
<dbReference type="PROSITE" id="PS00211">
    <property type="entry name" value="ABC_TRANSPORTER_1"/>
    <property type="match status" value="1"/>
</dbReference>
<feature type="coiled-coil region" evidence="10">
    <location>
        <begin position="796"/>
        <end position="828"/>
    </location>
</feature>
<name>A0A9Q0LSH5_ANAIG</name>
<feature type="region of interest" description="Disordered" evidence="11">
    <location>
        <begin position="172"/>
        <end position="193"/>
    </location>
</feature>
<dbReference type="PANTHER" id="PTHR24223">
    <property type="entry name" value="ATP-BINDING CASSETTE SUB-FAMILY C"/>
    <property type="match status" value="1"/>
</dbReference>
<dbReference type="InterPro" id="IPR044726">
    <property type="entry name" value="ABCC_6TM_D2"/>
</dbReference>
<dbReference type="FunFam" id="3.40.50.300:FF:000610">
    <property type="entry name" value="Multidrug resistance-associated ABC transporter"/>
    <property type="match status" value="1"/>
</dbReference>
<evidence type="ECO:0000256" key="5">
    <source>
        <dbReference type="ARBA" id="ARBA00022737"/>
    </source>
</evidence>
<comment type="similarity">
    <text evidence="2">Belongs to the ABC transporter superfamily. ABCC family. Conjugate transporter (TC 3.A.1.208) subfamily.</text>
</comment>
<evidence type="ECO:0000256" key="9">
    <source>
        <dbReference type="ARBA" id="ARBA00023136"/>
    </source>
</evidence>
<dbReference type="Proteomes" id="UP001149090">
    <property type="component" value="Unassembled WGS sequence"/>
</dbReference>
<dbReference type="CDD" id="cd03244">
    <property type="entry name" value="ABCC_MRP_domain2"/>
    <property type="match status" value="1"/>
</dbReference>
<dbReference type="SUPFAM" id="SSF90123">
    <property type="entry name" value="ABC transporter transmembrane region"/>
    <property type="match status" value="2"/>
</dbReference>
<feature type="coiled-coil region" evidence="10">
    <location>
        <begin position="722"/>
        <end position="755"/>
    </location>
</feature>
<evidence type="ECO:0000256" key="8">
    <source>
        <dbReference type="ARBA" id="ARBA00022989"/>
    </source>
</evidence>